<evidence type="ECO:0000256" key="4">
    <source>
        <dbReference type="ARBA" id="ARBA00022989"/>
    </source>
</evidence>
<organism evidence="7 8">
    <name type="scientific">Clostridium weizhouense</name>
    <dbReference type="NCBI Taxonomy" id="2859781"/>
    <lineage>
        <taxon>Bacteria</taxon>
        <taxon>Bacillati</taxon>
        <taxon>Bacillota</taxon>
        <taxon>Clostridia</taxon>
        <taxon>Eubacteriales</taxon>
        <taxon>Clostridiaceae</taxon>
        <taxon>Clostridium</taxon>
    </lineage>
</organism>
<dbReference type="Pfam" id="PF01943">
    <property type="entry name" value="Polysacc_synt"/>
    <property type="match status" value="1"/>
</dbReference>
<accession>A0ABS7APU2</accession>
<dbReference type="InterPro" id="IPR002797">
    <property type="entry name" value="Polysacc_synth"/>
</dbReference>
<feature type="transmembrane region" description="Helical" evidence="6">
    <location>
        <begin position="319"/>
        <end position="338"/>
    </location>
</feature>
<feature type="transmembrane region" description="Helical" evidence="6">
    <location>
        <begin position="358"/>
        <end position="376"/>
    </location>
</feature>
<feature type="transmembrane region" description="Helical" evidence="6">
    <location>
        <begin position="247"/>
        <end position="270"/>
    </location>
</feature>
<feature type="transmembrane region" description="Helical" evidence="6">
    <location>
        <begin position="382"/>
        <end position="401"/>
    </location>
</feature>
<gene>
    <name evidence="7" type="ORF">KYD98_11070</name>
</gene>
<dbReference type="RefSeq" id="WP_219780100.1">
    <property type="nucleotide sequence ID" value="NZ_JAHXPT010000008.1"/>
</dbReference>
<feature type="transmembrane region" description="Helical" evidence="6">
    <location>
        <begin position="443"/>
        <end position="464"/>
    </location>
</feature>
<feature type="transmembrane region" description="Helical" evidence="6">
    <location>
        <begin position="169"/>
        <end position="191"/>
    </location>
</feature>
<name>A0ABS7APU2_9CLOT</name>
<dbReference type="InterPro" id="IPR050833">
    <property type="entry name" value="Poly_Biosynth_Transport"/>
</dbReference>
<sequence>MSKSISKNVMANTILNLFNIILPIIVFQIVSSTIGEELYGYIGCSDTLTSYFLIFASFGVYTYGLREISRVRDDKVKLRQTFTSLFVLTTLTNILAILAYIIFIIINYKNQPLFLTYLLMGINLSFNIFYVEWVNQALENYSFIAIKTVIVRIASCILTLIFIKTKQDYLLYLYILIGSNFINNIISFVYIKKEIPFDFSNLQFSKHIKPMIYAVILSNVGVLYTQLDKFMIQHNISTTDVGYYCMAQKIMTLVNTLMLTLVTVTLPRLSNYLGNNSKNEYSLLLRKTIKLYFLFLFPSSIGLACLSKEVILIFGKGGYLQAIPALVVFSLYMLSLGIQNIISNQILYLYKKEKYDSILILLGGIINFILNSILVLTGYFSIVTAISTTLISNIIVIVLQYNVVRNVLDLNINLFKIENTKYFYYSLLFIPITIILKKYMLSPFFLCISDIALCSLIYLIILTATKDKVLYHIINKLLDKFSFLRKAI</sequence>
<keyword evidence="5 6" id="KW-0472">Membrane</keyword>
<evidence type="ECO:0000313" key="7">
    <source>
        <dbReference type="EMBL" id="MBW6410637.1"/>
    </source>
</evidence>
<dbReference type="PANTHER" id="PTHR30250">
    <property type="entry name" value="PST FAMILY PREDICTED COLANIC ACID TRANSPORTER"/>
    <property type="match status" value="1"/>
</dbReference>
<keyword evidence="3 6" id="KW-0812">Transmembrane</keyword>
<proteinExistence type="predicted"/>
<feature type="transmembrane region" description="Helical" evidence="6">
    <location>
        <begin position="211"/>
        <end position="227"/>
    </location>
</feature>
<evidence type="ECO:0000256" key="1">
    <source>
        <dbReference type="ARBA" id="ARBA00004651"/>
    </source>
</evidence>
<feature type="transmembrane region" description="Helical" evidence="6">
    <location>
        <begin position="143"/>
        <end position="163"/>
    </location>
</feature>
<evidence type="ECO:0000256" key="3">
    <source>
        <dbReference type="ARBA" id="ARBA00022692"/>
    </source>
</evidence>
<dbReference type="EMBL" id="JAHXPT010000008">
    <property type="protein sequence ID" value="MBW6410637.1"/>
    <property type="molecule type" value="Genomic_DNA"/>
</dbReference>
<evidence type="ECO:0000256" key="2">
    <source>
        <dbReference type="ARBA" id="ARBA00022475"/>
    </source>
</evidence>
<feature type="transmembrane region" description="Helical" evidence="6">
    <location>
        <begin position="85"/>
        <end position="108"/>
    </location>
</feature>
<feature type="transmembrane region" description="Helical" evidence="6">
    <location>
        <begin position="114"/>
        <end position="131"/>
    </location>
</feature>
<protein>
    <submittedName>
        <fullName evidence="7">Oligosaccharide flippase family protein</fullName>
    </submittedName>
</protein>
<feature type="transmembrane region" description="Helical" evidence="6">
    <location>
        <begin position="38"/>
        <end position="64"/>
    </location>
</feature>
<comment type="subcellular location">
    <subcellularLocation>
        <location evidence="1">Cell membrane</location>
        <topology evidence="1">Multi-pass membrane protein</topology>
    </subcellularLocation>
</comment>
<comment type="caution">
    <text evidence="7">The sequence shown here is derived from an EMBL/GenBank/DDBJ whole genome shotgun (WGS) entry which is preliminary data.</text>
</comment>
<dbReference type="PANTHER" id="PTHR30250:SF11">
    <property type="entry name" value="O-ANTIGEN TRANSPORTER-RELATED"/>
    <property type="match status" value="1"/>
</dbReference>
<evidence type="ECO:0000256" key="5">
    <source>
        <dbReference type="ARBA" id="ARBA00023136"/>
    </source>
</evidence>
<feature type="transmembrane region" description="Helical" evidence="6">
    <location>
        <begin position="12"/>
        <end position="32"/>
    </location>
</feature>
<evidence type="ECO:0000313" key="8">
    <source>
        <dbReference type="Proteomes" id="UP001519921"/>
    </source>
</evidence>
<keyword evidence="4 6" id="KW-1133">Transmembrane helix</keyword>
<evidence type="ECO:0000256" key="6">
    <source>
        <dbReference type="SAM" id="Phobius"/>
    </source>
</evidence>
<feature type="transmembrane region" description="Helical" evidence="6">
    <location>
        <begin position="291"/>
        <end position="313"/>
    </location>
</feature>
<feature type="transmembrane region" description="Helical" evidence="6">
    <location>
        <begin position="422"/>
        <end position="437"/>
    </location>
</feature>
<keyword evidence="2" id="KW-1003">Cell membrane</keyword>
<dbReference type="Proteomes" id="UP001519921">
    <property type="component" value="Unassembled WGS sequence"/>
</dbReference>
<keyword evidence="8" id="KW-1185">Reference proteome</keyword>
<reference evidence="7 8" key="1">
    <citation type="submission" date="2021-07" db="EMBL/GenBank/DDBJ databases">
        <title>Clostridium weizhouense sp. nov., an anaerobic bacterium isolated from activated sludge of Petroleum wastewater.</title>
        <authorList>
            <person name="Li Q."/>
        </authorList>
    </citation>
    <scope>NUCLEOTIDE SEQUENCE [LARGE SCALE GENOMIC DNA]</scope>
    <source>
        <strain evidence="7 8">YB-6</strain>
    </source>
</reference>